<keyword evidence="2" id="KW-0812">Transmembrane</keyword>
<dbReference type="InterPro" id="IPR049712">
    <property type="entry name" value="Poly_export"/>
</dbReference>
<dbReference type="PANTHER" id="PTHR33619:SF3">
    <property type="entry name" value="POLYSACCHARIDE EXPORT PROTEIN GFCE-RELATED"/>
    <property type="match status" value="1"/>
</dbReference>
<keyword evidence="2" id="KW-0472">Membrane</keyword>
<sequence length="257" mass="28562">MLVVVSVSSCVSTERLTYLQENTSQLDSVVNVQRIQQPYRLQVNDLLSIKIKTLDQDLSAMFNPSPKETSSSQNQGEEGLYYEGFFVDARGNIRVPELGEVYVLGLTQKEVRLKIEELLYKNYFKEETSKLFVTVQLAGIRYTTLGEIGTGSQVLYKTQVTIMEAIANAGDIAVTGDRTDVKIVRTYPDGVRVHHIDLTSLDAVNSPYYFIQPNDLIVVDPLPQKALGTGTTGIQSFTTAISVLTLLVTTVLLFVRL</sequence>
<feature type="transmembrane region" description="Helical" evidence="2">
    <location>
        <begin position="234"/>
        <end position="255"/>
    </location>
</feature>
<name>A3U8G7_CROAH</name>
<reference evidence="4 5" key="1">
    <citation type="journal article" date="2010" name="J. Bacteriol.">
        <title>The complete genome sequence of Croceibacter atlanticus HTCC2559T.</title>
        <authorList>
            <person name="Oh H.M."/>
            <person name="Kang I."/>
            <person name="Ferriera S."/>
            <person name="Giovannoni S.J."/>
            <person name="Cho J.C."/>
        </authorList>
    </citation>
    <scope>NUCLEOTIDE SEQUENCE [LARGE SCALE GENOMIC DNA]</scope>
    <source>
        <strain evidence="5">ATCC BAA-628 / HTCC2559 / KCTC 12090</strain>
    </source>
</reference>
<accession>A3U8G7</accession>
<evidence type="ECO:0000256" key="1">
    <source>
        <dbReference type="ARBA" id="ARBA00022729"/>
    </source>
</evidence>
<proteinExistence type="predicted"/>
<dbReference type="GO" id="GO:0015159">
    <property type="term" value="F:polysaccharide transmembrane transporter activity"/>
    <property type="evidence" value="ECO:0007669"/>
    <property type="project" value="InterPro"/>
</dbReference>
<dbReference type="PANTHER" id="PTHR33619">
    <property type="entry name" value="POLYSACCHARIDE EXPORT PROTEIN GFCE-RELATED"/>
    <property type="match status" value="1"/>
</dbReference>
<evidence type="ECO:0000313" key="4">
    <source>
        <dbReference type="EMBL" id="EAP88534.1"/>
    </source>
</evidence>
<evidence type="ECO:0000313" key="5">
    <source>
        <dbReference type="Proteomes" id="UP000002297"/>
    </source>
</evidence>
<dbReference type="AlphaFoldDB" id="A3U8G7"/>
<dbReference type="InterPro" id="IPR003715">
    <property type="entry name" value="Poly_export_N"/>
</dbReference>
<protein>
    <submittedName>
        <fullName evidence="4">Polysaccharide export protein, BexD/CtrA/VexA family protein</fullName>
    </submittedName>
</protein>
<gene>
    <name evidence="4" type="ordered locus">CA2559_07225</name>
</gene>
<evidence type="ECO:0000259" key="3">
    <source>
        <dbReference type="Pfam" id="PF02563"/>
    </source>
</evidence>
<dbReference type="Proteomes" id="UP000002297">
    <property type="component" value="Chromosome"/>
</dbReference>
<dbReference type="EMBL" id="CP002046">
    <property type="protein sequence ID" value="EAP88534.1"/>
    <property type="molecule type" value="Genomic_DNA"/>
</dbReference>
<keyword evidence="5" id="KW-1185">Reference proteome</keyword>
<keyword evidence="2" id="KW-1133">Transmembrane helix</keyword>
<dbReference type="HOGENOM" id="CLU_038343_1_1_10"/>
<dbReference type="Gene3D" id="3.10.560.10">
    <property type="entry name" value="Outer membrane lipoprotein wza domain like"/>
    <property type="match status" value="2"/>
</dbReference>
<dbReference type="Pfam" id="PF02563">
    <property type="entry name" value="Poly_export"/>
    <property type="match status" value="1"/>
</dbReference>
<keyword evidence="1" id="KW-0732">Signal</keyword>
<dbReference type="STRING" id="216432.CA2559_07225"/>
<organism evidence="4 5">
    <name type="scientific">Croceibacter atlanticus (strain ATCC BAA-628 / JCM 21780 / CIP 108009 / IAM 15332 / KCTC 12090 / HTCC2559)</name>
    <dbReference type="NCBI Taxonomy" id="216432"/>
    <lineage>
        <taxon>Bacteria</taxon>
        <taxon>Pseudomonadati</taxon>
        <taxon>Bacteroidota</taxon>
        <taxon>Flavobacteriia</taxon>
        <taxon>Flavobacteriales</taxon>
        <taxon>Flavobacteriaceae</taxon>
        <taxon>Croceibacter</taxon>
    </lineage>
</organism>
<feature type="domain" description="Polysaccharide export protein N-terminal" evidence="3">
    <location>
        <begin position="36"/>
        <end position="127"/>
    </location>
</feature>
<dbReference type="KEGG" id="cat:CA2559_07225"/>
<dbReference type="Gene3D" id="3.30.1950.10">
    <property type="entry name" value="wza like domain"/>
    <property type="match status" value="1"/>
</dbReference>
<evidence type="ECO:0000256" key="2">
    <source>
        <dbReference type="SAM" id="Phobius"/>
    </source>
</evidence>
<dbReference type="eggNOG" id="COG1596">
    <property type="taxonomic scope" value="Bacteria"/>
</dbReference>